<dbReference type="EMBL" id="JAUIQD010000007">
    <property type="protein sequence ID" value="KAK3343707.1"/>
    <property type="molecule type" value="Genomic_DNA"/>
</dbReference>
<accession>A0AAJ0H962</accession>
<reference evidence="2" key="1">
    <citation type="journal article" date="2023" name="Mol. Phylogenet. Evol.">
        <title>Genome-scale phylogeny and comparative genomics of the fungal order Sordariales.</title>
        <authorList>
            <person name="Hensen N."/>
            <person name="Bonometti L."/>
            <person name="Westerberg I."/>
            <person name="Brannstrom I.O."/>
            <person name="Guillou S."/>
            <person name="Cros-Aarteil S."/>
            <person name="Calhoun S."/>
            <person name="Haridas S."/>
            <person name="Kuo A."/>
            <person name="Mondo S."/>
            <person name="Pangilinan J."/>
            <person name="Riley R."/>
            <person name="LaButti K."/>
            <person name="Andreopoulos B."/>
            <person name="Lipzen A."/>
            <person name="Chen C."/>
            <person name="Yan M."/>
            <person name="Daum C."/>
            <person name="Ng V."/>
            <person name="Clum A."/>
            <person name="Steindorff A."/>
            <person name="Ohm R.A."/>
            <person name="Martin F."/>
            <person name="Silar P."/>
            <person name="Natvig D.O."/>
            <person name="Lalanne C."/>
            <person name="Gautier V."/>
            <person name="Ament-Velasquez S.L."/>
            <person name="Kruys A."/>
            <person name="Hutchinson M.I."/>
            <person name="Powell A.J."/>
            <person name="Barry K."/>
            <person name="Miller A.N."/>
            <person name="Grigoriev I.V."/>
            <person name="Debuchy R."/>
            <person name="Gladieux P."/>
            <person name="Hiltunen Thoren M."/>
            <person name="Johannesson H."/>
        </authorList>
    </citation>
    <scope>NUCLEOTIDE SEQUENCE</scope>
    <source>
        <strain evidence="2">CBS 955.72</strain>
    </source>
</reference>
<dbReference type="PROSITE" id="PS50097">
    <property type="entry name" value="BTB"/>
    <property type="match status" value="1"/>
</dbReference>
<name>A0AAJ0H962_9PEZI</name>
<protein>
    <recommendedName>
        <fullName evidence="1">BTB domain-containing protein</fullName>
    </recommendedName>
</protein>
<sequence length="232" mass="26408">MATDNRASIKTPLRTRLSGRSVKVIVGPEKQEWTIHEKLLHNASGFFMDPFTGPVKDASGVVHLHDDDPDAFALFVDWLYQSNLARPPVFRIEHAHGLSNYLALAVMAAKFRIAGLENDAIAAIFIYLKENNNSNHPAVKLEFADVRFVFDHTDQDSGLRRLVCHYILAHFFEGNFRAPGAEQAWRYRLRDDQEIAAELFNLQFAKFSSNCGTLFPFKMDELSVYQVITFDD</sequence>
<reference evidence="2" key="2">
    <citation type="submission" date="2023-06" db="EMBL/GenBank/DDBJ databases">
        <authorList>
            <consortium name="Lawrence Berkeley National Laboratory"/>
            <person name="Haridas S."/>
            <person name="Hensen N."/>
            <person name="Bonometti L."/>
            <person name="Westerberg I."/>
            <person name="Brannstrom I.O."/>
            <person name="Guillou S."/>
            <person name="Cros-Aarteil S."/>
            <person name="Calhoun S."/>
            <person name="Kuo A."/>
            <person name="Mondo S."/>
            <person name="Pangilinan J."/>
            <person name="Riley R."/>
            <person name="Labutti K."/>
            <person name="Andreopoulos B."/>
            <person name="Lipzen A."/>
            <person name="Chen C."/>
            <person name="Yanf M."/>
            <person name="Daum C."/>
            <person name="Ng V."/>
            <person name="Clum A."/>
            <person name="Steindorff A."/>
            <person name="Ohm R."/>
            <person name="Martin F."/>
            <person name="Silar P."/>
            <person name="Natvig D."/>
            <person name="Lalanne C."/>
            <person name="Gautier V."/>
            <person name="Ament-Velasquez S.L."/>
            <person name="Kruys A."/>
            <person name="Hutchinson M.I."/>
            <person name="Powell A.J."/>
            <person name="Barry K."/>
            <person name="Miller A.N."/>
            <person name="Grigoriev I.V."/>
            <person name="Debuchy R."/>
            <person name="Gladieux P."/>
            <person name="Thoren M.H."/>
            <person name="Johannesson H."/>
        </authorList>
    </citation>
    <scope>NUCLEOTIDE SEQUENCE</scope>
    <source>
        <strain evidence="2">CBS 955.72</strain>
    </source>
</reference>
<gene>
    <name evidence="2" type="ORF">B0T25DRAFT_572706</name>
</gene>
<dbReference type="Proteomes" id="UP001275084">
    <property type="component" value="Unassembled WGS sequence"/>
</dbReference>
<dbReference type="SUPFAM" id="SSF54695">
    <property type="entry name" value="POZ domain"/>
    <property type="match status" value="1"/>
</dbReference>
<evidence type="ECO:0000313" key="2">
    <source>
        <dbReference type="EMBL" id="KAK3343707.1"/>
    </source>
</evidence>
<dbReference type="CDD" id="cd18186">
    <property type="entry name" value="BTB_POZ_ZBTB_KLHL-like"/>
    <property type="match status" value="1"/>
</dbReference>
<dbReference type="PANTHER" id="PTHR47843">
    <property type="entry name" value="BTB DOMAIN-CONTAINING PROTEIN-RELATED"/>
    <property type="match status" value="1"/>
</dbReference>
<feature type="domain" description="BTB" evidence="1">
    <location>
        <begin position="20"/>
        <end position="88"/>
    </location>
</feature>
<dbReference type="Gene3D" id="3.30.710.10">
    <property type="entry name" value="Potassium Channel Kv1.1, Chain A"/>
    <property type="match status" value="1"/>
</dbReference>
<dbReference type="InterPro" id="IPR000210">
    <property type="entry name" value="BTB/POZ_dom"/>
</dbReference>
<keyword evidence="3" id="KW-1185">Reference proteome</keyword>
<dbReference type="AlphaFoldDB" id="A0AAJ0H962"/>
<organism evidence="2 3">
    <name type="scientific">Lasiosphaeria hispida</name>
    <dbReference type="NCBI Taxonomy" id="260671"/>
    <lineage>
        <taxon>Eukaryota</taxon>
        <taxon>Fungi</taxon>
        <taxon>Dikarya</taxon>
        <taxon>Ascomycota</taxon>
        <taxon>Pezizomycotina</taxon>
        <taxon>Sordariomycetes</taxon>
        <taxon>Sordariomycetidae</taxon>
        <taxon>Sordariales</taxon>
        <taxon>Lasiosphaeriaceae</taxon>
        <taxon>Lasiosphaeria</taxon>
    </lineage>
</organism>
<proteinExistence type="predicted"/>
<evidence type="ECO:0000259" key="1">
    <source>
        <dbReference type="PROSITE" id="PS50097"/>
    </source>
</evidence>
<comment type="caution">
    <text evidence="2">The sequence shown here is derived from an EMBL/GenBank/DDBJ whole genome shotgun (WGS) entry which is preliminary data.</text>
</comment>
<dbReference type="PANTHER" id="PTHR47843:SF2">
    <property type="entry name" value="BTB DOMAIN-CONTAINING PROTEIN"/>
    <property type="match status" value="1"/>
</dbReference>
<dbReference type="InterPro" id="IPR011333">
    <property type="entry name" value="SKP1/BTB/POZ_sf"/>
</dbReference>
<evidence type="ECO:0000313" key="3">
    <source>
        <dbReference type="Proteomes" id="UP001275084"/>
    </source>
</evidence>